<dbReference type="PANTHER" id="PTHR46795:SF2">
    <property type="entry name" value="ABC TRANSPORTER, PERMEASE PROTEIN"/>
    <property type="match status" value="1"/>
</dbReference>
<keyword evidence="4 6" id="KW-1133">Transmembrane helix</keyword>
<evidence type="ECO:0000259" key="7">
    <source>
        <dbReference type="Pfam" id="PF02687"/>
    </source>
</evidence>
<feature type="transmembrane region" description="Helical" evidence="6">
    <location>
        <begin position="291"/>
        <end position="312"/>
    </location>
</feature>
<dbReference type="PANTHER" id="PTHR46795">
    <property type="entry name" value="ABC TRANSPORTER PERMEASE-RELATED-RELATED"/>
    <property type="match status" value="1"/>
</dbReference>
<dbReference type="Pfam" id="PF02687">
    <property type="entry name" value="FtsX"/>
    <property type="match status" value="1"/>
</dbReference>
<evidence type="ECO:0000313" key="8">
    <source>
        <dbReference type="EMBL" id="KAB2442157.1"/>
    </source>
</evidence>
<dbReference type="GO" id="GO:0005886">
    <property type="term" value="C:plasma membrane"/>
    <property type="evidence" value="ECO:0007669"/>
    <property type="project" value="UniProtKB-SubCell"/>
</dbReference>
<feature type="transmembrane region" description="Helical" evidence="6">
    <location>
        <begin position="533"/>
        <end position="556"/>
    </location>
</feature>
<feature type="transmembrane region" description="Helical" evidence="6">
    <location>
        <begin position="18"/>
        <end position="41"/>
    </location>
</feature>
<evidence type="ECO:0000256" key="5">
    <source>
        <dbReference type="ARBA" id="ARBA00023136"/>
    </source>
</evidence>
<keyword evidence="6" id="KW-0813">Transport</keyword>
<comment type="caution">
    <text evidence="8">The sequence shown here is derived from an EMBL/GenBank/DDBJ whole genome shotgun (WGS) entry which is preliminary data.</text>
</comment>
<evidence type="ECO:0000313" key="9">
    <source>
        <dbReference type="Proteomes" id="UP000470409"/>
    </source>
</evidence>
<keyword evidence="5 6" id="KW-0472">Membrane</keyword>
<keyword evidence="2 6" id="KW-1003">Cell membrane</keyword>
<feature type="transmembrane region" description="Helical" evidence="6">
    <location>
        <begin position="229"/>
        <end position="262"/>
    </location>
</feature>
<organism evidence="8 9">
    <name type="scientific">Bacillus luti</name>
    <dbReference type="NCBI Taxonomy" id="2026191"/>
    <lineage>
        <taxon>Bacteria</taxon>
        <taxon>Bacillati</taxon>
        <taxon>Bacillota</taxon>
        <taxon>Bacilli</taxon>
        <taxon>Bacillales</taxon>
        <taxon>Bacillaceae</taxon>
        <taxon>Bacillus</taxon>
        <taxon>Bacillus cereus group</taxon>
    </lineage>
</organism>
<dbReference type="Proteomes" id="UP000470409">
    <property type="component" value="Unassembled WGS sequence"/>
</dbReference>
<comment type="subcellular location">
    <subcellularLocation>
        <location evidence="1 6">Cell membrane</location>
        <topology evidence="1 6">Multi-pass membrane protein</topology>
    </subcellularLocation>
</comment>
<dbReference type="RefSeq" id="WP_151626654.1">
    <property type="nucleotide sequence ID" value="NZ_WBPG01000022.1"/>
</dbReference>
<dbReference type="AlphaFoldDB" id="A0A7V7S6E8"/>
<evidence type="ECO:0000256" key="3">
    <source>
        <dbReference type="ARBA" id="ARBA00022692"/>
    </source>
</evidence>
<feature type="transmembrane region" description="Helical" evidence="6">
    <location>
        <begin position="143"/>
        <end position="174"/>
    </location>
</feature>
<evidence type="ECO:0000256" key="2">
    <source>
        <dbReference type="ARBA" id="ARBA00022475"/>
    </source>
</evidence>
<feature type="transmembrane region" description="Helical" evidence="6">
    <location>
        <begin position="195"/>
        <end position="214"/>
    </location>
</feature>
<feature type="transmembrane region" description="Helical" evidence="6">
    <location>
        <begin position="592"/>
        <end position="612"/>
    </location>
</feature>
<proteinExistence type="inferred from homology"/>
<feature type="transmembrane region" description="Helical" evidence="6">
    <location>
        <begin position="624"/>
        <end position="642"/>
    </location>
</feature>
<dbReference type="GO" id="GO:0055085">
    <property type="term" value="P:transmembrane transport"/>
    <property type="evidence" value="ECO:0007669"/>
    <property type="project" value="UniProtKB-UniRule"/>
</dbReference>
<dbReference type="InterPro" id="IPR052536">
    <property type="entry name" value="ABC-4_Integral_Memb_Prot"/>
</dbReference>
<protein>
    <submittedName>
        <fullName evidence="8">ABC transporter permease</fullName>
    </submittedName>
</protein>
<evidence type="ECO:0000256" key="1">
    <source>
        <dbReference type="ARBA" id="ARBA00004651"/>
    </source>
</evidence>
<dbReference type="InterPro" id="IPR003838">
    <property type="entry name" value="ABC3_permease_C"/>
</dbReference>
<keyword evidence="3 6" id="KW-0812">Transmembrane</keyword>
<feature type="transmembrane region" description="Helical" evidence="6">
    <location>
        <begin position="53"/>
        <end position="76"/>
    </location>
</feature>
<dbReference type="PIRSF" id="PIRSF018968">
    <property type="entry name" value="ABC_permease_BceB"/>
    <property type="match status" value="1"/>
</dbReference>
<evidence type="ECO:0000256" key="4">
    <source>
        <dbReference type="ARBA" id="ARBA00022989"/>
    </source>
</evidence>
<gene>
    <name evidence="8" type="ORF">F8163_16125</name>
</gene>
<dbReference type="EMBL" id="WBPG01000022">
    <property type="protein sequence ID" value="KAB2442157.1"/>
    <property type="molecule type" value="Genomic_DNA"/>
</dbReference>
<feature type="domain" description="ABC3 transporter permease C-terminal" evidence="7">
    <location>
        <begin position="62"/>
        <end position="174"/>
    </location>
</feature>
<name>A0A7V7S6E8_9BACI</name>
<feature type="transmembrane region" description="Helical" evidence="6">
    <location>
        <begin position="109"/>
        <end position="131"/>
    </location>
</feature>
<comment type="similarity">
    <text evidence="6">Belongs to the ABC-4 integral membrane protein family.</text>
</comment>
<dbReference type="InterPro" id="IPR027022">
    <property type="entry name" value="ABC_permease_BceB-typ"/>
</dbReference>
<reference evidence="8 9" key="1">
    <citation type="submission" date="2019-10" db="EMBL/GenBank/DDBJ databases">
        <title>Bacillus from the desert of Cuatro Cinegas, Coahuila.</title>
        <authorList>
            <person name="Olmedo-Alvarez G."/>
            <person name="Saldana S."/>
            <person name="Barcelo D."/>
        </authorList>
    </citation>
    <scope>NUCLEOTIDE SEQUENCE [LARGE SCALE GENOMIC DNA]</scope>
    <source>
        <strain evidence="8 9">CH155b_5T</strain>
    </source>
</reference>
<evidence type="ECO:0000256" key="6">
    <source>
        <dbReference type="PIRNR" id="PIRNR018968"/>
    </source>
</evidence>
<sequence>MTFWQFAFKNVTRNSRAYFAYFVSSSFSIAVFFSFAVYLFHPKLQSFGMFSEISGLMIFSEVVIVFFSFFFLLYSIGTFLKVRKKQFGVLTVLGISRKQLHRLVFMENMLIGILSIFFGMQFGLVFSQFFLLVTAKITHVPGIYLYLPINAFVLTTIVFLSLFIIVSTFTPMLIRTKKAIRLLKTNSGKQKEKKPSILVSLFGAICLLGGYALAGNPKYFVSINPQVGVIYMVSSIFVIPTLVTIGTYFFFSQISFLLIYILKTRRKFYMKRINMLWISDLASRIRTNINMLFIVAMLSTVAFTMITFLYGFGKFIKLEVSRTSPFPISYFSYDANPFVNEHLTWLEQQLQKENFSYKKIKADLYETPLKEDKDIAIYNDVYAIKQSDYNQLANSLRMKQLFMNDNEAYVLSGTSYLTIFNEFEQSYNRDYITLSNTNTKLRVKGYEYVSAIPSTFSYQTVVLPDVVVNNFPNTTKHVSAYNYKVQNWEQTYKITDDFIEKIQKDREKSEYEGPLIRSFESASALYKITSGSAAYFLIGTFLGVIFFIGAGSVLYFRMYTDLMNEQEKYVTISKIGVTDAEMKRSATIQLSILFFIPYIMASIHTMFATKMLQDVIGLSLFKEVSAVLIIFGFVEIVFFLFIRSLYMQKLSQYTSE</sequence>
<accession>A0A7V7S6E8</accession>